<dbReference type="InterPro" id="IPR010982">
    <property type="entry name" value="Lambda_DNA-bd_dom_sf"/>
</dbReference>
<dbReference type="PROSITE" id="PS50932">
    <property type="entry name" value="HTH_LACI_2"/>
    <property type="match status" value="1"/>
</dbReference>
<dbReference type="CDD" id="cd06307">
    <property type="entry name" value="PBP1_sugar_binding"/>
    <property type="match status" value="1"/>
</dbReference>
<reference evidence="5 6" key="2">
    <citation type="submission" date="2024-06" db="EMBL/GenBank/DDBJ databases">
        <title>Thioclava kandeliae sp. nov. from a rhizosphere soil sample of Kandelia candel in a mangrove.</title>
        <authorList>
            <person name="Mu T."/>
        </authorList>
    </citation>
    <scope>NUCLEOTIDE SEQUENCE [LARGE SCALE GENOMIC DNA]</scope>
    <source>
        <strain evidence="5 6">CPCC 100088</strain>
    </source>
</reference>
<keyword evidence="6" id="KW-1185">Reference proteome</keyword>
<accession>A0ABV1SJ53</accession>
<dbReference type="GO" id="GO:0003677">
    <property type="term" value="F:DNA binding"/>
    <property type="evidence" value="ECO:0007669"/>
    <property type="project" value="UniProtKB-KW"/>
</dbReference>
<evidence type="ECO:0000256" key="3">
    <source>
        <dbReference type="ARBA" id="ARBA00023163"/>
    </source>
</evidence>
<dbReference type="EMBL" id="JAYWLC010000013">
    <property type="protein sequence ID" value="MER5172928.1"/>
    <property type="molecule type" value="Genomic_DNA"/>
</dbReference>
<dbReference type="Gene3D" id="1.10.260.40">
    <property type="entry name" value="lambda repressor-like DNA-binding domains"/>
    <property type="match status" value="1"/>
</dbReference>
<dbReference type="Gene3D" id="3.40.50.2300">
    <property type="match status" value="2"/>
</dbReference>
<reference evidence="5 6" key="1">
    <citation type="submission" date="2024-01" db="EMBL/GenBank/DDBJ databases">
        <authorList>
            <person name="Deng Y."/>
            <person name="Su J."/>
        </authorList>
    </citation>
    <scope>NUCLEOTIDE SEQUENCE [LARGE SCALE GENOMIC DNA]</scope>
    <source>
        <strain evidence="5 6">CPCC 100088</strain>
    </source>
</reference>
<dbReference type="InterPro" id="IPR000843">
    <property type="entry name" value="HTH_LacI"/>
</dbReference>
<dbReference type="PANTHER" id="PTHR30146:SF152">
    <property type="entry name" value="TRANSCRIPTIONAL REGULATORY PROTEIN"/>
    <property type="match status" value="1"/>
</dbReference>
<comment type="caution">
    <text evidence="5">The sequence shown here is derived from an EMBL/GenBank/DDBJ whole genome shotgun (WGS) entry which is preliminary data.</text>
</comment>
<name>A0ABV1SJ53_9RHOB</name>
<dbReference type="SMART" id="SM00354">
    <property type="entry name" value="HTH_LACI"/>
    <property type="match status" value="1"/>
</dbReference>
<dbReference type="Pfam" id="PF13407">
    <property type="entry name" value="Peripla_BP_4"/>
    <property type="match status" value="1"/>
</dbReference>
<dbReference type="Proteomes" id="UP001438953">
    <property type="component" value="Unassembled WGS sequence"/>
</dbReference>
<keyword evidence="2 5" id="KW-0238">DNA-binding</keyword>
<feature type="domain" description="HTH lacI-type" evidence="4">
    <location>
        <begin position="14"/>
        <end position="68"/>
    </location>
</feature>
<evidence type="ECO:0000259" key="4">
    <source>
        <dbReference type="PROSITE" id="PS50932"/>
    </source>
</evidence>
<dbReference type="InterPro" id="IPR028082">
    <property type="entry name" value="Peripla_BP_I"/>
</dbReference>
<evidence type="ECO:0000256" key="2">
    <source>
        <dbReference type="ARBA" id="ARBA00023125"/>
    </source>
</evidence>
<evidence type="ECO:0000313" key="6">
    <source>
        <dbReference type="Proteomes" id="UP001438953"/>
    </source>
</evidence>
<dbReference type="SUPFAM" id="SSF47413">
    <property type="entry name" value="lambda repressor-like DNA-binding domains"/>
    <property type="match status" value="1"/>
</dbReference>
<evidence type="ECO:0000313" key="5">
    <source>
        <dbReference type="EMBL" id="MER5172928.1"/>
    </source>
</evidence>
<organism evidence="5 6">
    <name type="scientific">Thioclava kandeliae</name>
    <dbReference type="NCBI Taxonomy" id="3070818"/>
    <lineage>
        <taxon>Bacteria</taxon>
        <taxon>Pseudomonadati</taxon>
        <taxon>Pseudomonadota</taxon>
        <taxon>Alphaproteobacteria</taxon>
        <taxon>Rhodobacterales</taxon>
        <taxon>Paracoccaceae</taxon>
        <taxon>Thioclava</taxon>
    </lineage>
</organism>
<dbReference type="InterPro" id="IPR025997">
    <property type="entry name" value="SBP_2_dom"/>
</dbReference>
<gene>
    <name evidence="5" type="ORF">VSX56_14210</name>
</gene>
<keyword evidence="3" id="KW-0804">Transcription</keyword>
<dbReference type="Pfam" id="PF00356">
    <property type="entry name" value="LacI"/>
    <property type="match status" value="1"/>
</dbReference>
<keyword evidence="1" id="KW-0805">Transcription regulation</keyword>
<evidence type="ECO:0000256" key="1">
    <source>
        <dbReference type="ARBA" id="ARBA00023015"/>
    </source>
</evidence>
<sequence>MRFHQIELLMTRKATAADVARDAGVSAATVDRVLNNRGGVGEDKERRVLEAARRLKLDRALDLRAARTLRVAVFLQPGTNPFHASLAAAFRAQNHGPNPFNLQSRIHHADPRDATSTLKALRKASASHEALITCLPDTPSIAAFLEARAASGQPVITLASDVGAPHAIYIGPDNYRAGRIAGELTGRFLGRHGGKVLVMAGHLSMIGQTERCEGIRDALAEHYPRAQLLDIVEMGDGVERAAHFLHAALRAEPDIAAIYCASAAVKEIAQALALHSRGAARPVVIAHELTPERRRLLAEGIIDALIDQEPAVEVETALRQIAIIFGRSEPGGLEMETPLRIYLREHL</sequence>
<dbReference type="CDD" id="cd01392">
    <property type="entry name" value="HTH_LacI"/>
    <property type="match status" value="1"/>
</dbReference>
<proteinExistence type="predicted"/>
<protein>
    <submittedName>
        <fullName evidence="5">LacI family DNA-binding transcriptional regulator</fullName>
    </submittedName>
</protein>
<dbReference type="PANTHER" id="PTHR30146">
    <property type="entry name" value="LACI-RELATED TRANSCRIPTIONAL REPRESSOR"/>
    <property type="match status" value="1"/>
</dbReference>
<dbReference type="RefSeq" id="WP_350938042.1">
    <property type="nucleotide sequence ID" value="NZ_JAYWLC010000013.1"/>
</dbReference>
<dbReference type="SUPFAM" id="SSF53822">
    <property type="entry name" value="Periplasmic binding protein-like I"/>
    <property type="match status" value="1"/>
</dbReference>